<proteinExistence type="predicted"/>
<sequence>MIFNKLHIRIVHHYYTWLGEYKGRSQDLPLYLK</sequence>
<reference evidence="1" key="1">
    <citation type="journal article" date="2021" name="Proc. Natl. Acad. Sci. U.S.A.">
        <title>A Catalog of Tens of Thousands of Viruses from Human Metagenomes Reveals Hidden Associations with Chronic Diseases.</title>
        <authorList>
            <person name="Tisza M.J."/>
            <person name="Buck C.B."/>
        </authorList>
    </citation>
    <scope>NUCLEOTIDE SEQUENCE</scope>
    <source>
        <strain evidence="1">Ct3pM2</strain>
    </source>
</reference>
<name>A0A8S5TF99_9CAUD</name>
<protein>
    <submittedName>
        <fullName evidence="1">Uncharacterized protein</fullName>
    </submittedName>
</protein>
<dbReference type="EMBL" id="BK032811">
    <property type="protein sequence ID" value="DAF61434.1"/>
    <property type="molecule type" value="Genomic_DNA"/>
</dbReference>
<accession>A0A8S5TF99</accession>
<evidence type="ECO:0000313" key="1">
    <source>
        <dbReference type="EMBL" id="DAF61434.1"/>
    </source>
</evidence>
<organism evidence="1">
    <name type="scientific">Myoviridae sp. ct3pM2</name>
    <dbReference type="NCBI Taxonomy" id="2827658"/>
    <lineage>
        <taxon>Viruses</taxon>
        <taxon>Duplodnaviria</taxon>
        <taxon>Heunggongvirae</taxon>
        <taxon>Uroviricota</taxon>
        <taxon>Caudoviricetes</taxon>
    </lineage>
</organism>